<sequence>MAKSDPGKHLTASTLVLAALRERVAALHAAVELDTDEPVPSLADDEVTGDTGNSGDSGDAPSDDADGGTSVTVPAMPDEVPNEDDDSDDDSDESVVAAGIDVEGLAEVLADLDAVTAGFASLIEGPDVTALRAELAWARAIVDEAHGLEGTVDVLSELVEDLDPTLRLGPVRERLRLVVTGRSEERRDAVTAMLAQPEWASLMEHADRLVLTAPIAGTKPKNTEKVLAKALADADAAAREAADAAVAQARDADLAGGPQLGPVISAATTVATTARAVRPVLGKQARRLADAAEALAGALDERRRAESAAHWLVDLADLAHRAGEPSFTYGVLHTEARARRERADEALAKAVTAYTKPKLHKGL</sequence>
<evidence type="ECO:0000313" key="4">
    <source>
        <dbReference type="Proteomes" id="UP001385809"/>
    </source>
</evidence>
<proteinExistence type="predicted"/>
<feature type="compositionally biased region" description="Low complexity" evidence="1">
    <location>
        <begin position="49"/>
        <end position="60"/>
    </location>
</feature>
<dbReference type="Pfam" id="PF05235">
    <property type="entry name" value="CHAD"/>
    <property type="match status" value="1"/>
</dbReference>
<reference evidence="3 4" key="1">
    <citation type="submission" date="2024-03" db="EMBL/GenBank/DDBJ databases">
        <title>Actinomycetospora sp. OC33-EN08, a novel actinomycete isolated from wild orchid (Aerides multiflora).</title>
        <authorList>
            <person name="Suriyachadkun C."/>
        </authorList>
    </citation>
    <scope>NUCLEOTIDE SEQUENCE [LARGE SCALE GENOMIC DNA]</scope>
    <source>
        <strain evidence="3 4">OC33-EN08</strain>
    </source>
</reference>
<evidence type="ECO:0000256" key="1">
    <source>
        <dbReference type="SAM" id="MobiDB-lite"/>
    </source>
</evidence>
<protein>
    <recommendedName>
        <fullName evidence="2">CHAD domain-containing protein</fullName>
    </recommendedName>
</protein>
<dbReference type="Gene3D" id="1.40.20.10">
    <property type="entry name" value="CHAD domain"/>
    <property type="match status" value="1"/>
</dbReference>
<accession>A0ABU8MPW7</accession>
<dbReference type="Proteomes" id="UP001385809">
    <property type="component" value="Unassembled WGS sequence"/>
</dbReference>
<evidence type="ECO:0000313" key="3">
    <source>
        <dbReference type="EMBL" id="MEJ2869371.1"/>
    </source>
</evidence>
<feature type="region of interest" description="Disordered" evidence="1">
    <location>
        <begin position="30"/>
        <end position="93"/>
    </location>
</feature>
<dbReference type="InterPro" id="IPR007899">
    <property type="entry name" value="CHAD_dom"/>
</dbReference>
<dbReference type="EMBL" id="JBBEGN010000007">
    <property type="protein sequence ID" value="MEJ2869371.1"/>
    <property type="molecule type" value="Genomic_DNA"/>
</dbReference>
<keyword evidence="4" id="KW-1185">Reference proteome</keyword>
<name>A0ABU8MPW7_9PSEU</name>
<dbReference type="RefSeq" id="WP_337695942.1">
    <property type="nucleotide sequence ID" value="NZ_JBBEGN010000007.1"/>
</dbReference>
<evidence type="ECO:0000259" key="2">
    <source>
        <dbReference type="Pfam" id="PF05235"/>
    </source>
</evidence>
<comment type="caution">
    <text evidence="3">The sequence shown here is derived from an EMBL/GenBank/DDBJ whole genome shotgun (WGS) entry which is preliminary data.</text>
</comment>
<dbReference type="InterPro" id="IPR038186">
    <property type="entry name" value="CHAD_dom_sf"/>
</dbReference>
<feature type="domain" description="CHAD" evidence="2">
    <location>
        <begin position="112"/>
        <end position="253"/>
    </location>
</feature>
<organism evidence="3 4">
    <name type="scientific">Actinomycetospora aurantiaca</name>
    <dbReference type="NCBI Taxonomy" id="3129233"/>
    <lineage>
        <taxon>Bacteria</taxon>
        <taxon>Bacillati</taxon>
        <taxon>Actinomycetota</taxon>
        <taxon>Actinomycetes</taxon>
        <taxon>Pseudonocardiales</taxon>
        <taxon>Pseudonocardiaceae</taxon>
        <taxon>Actinomycetospora</taxon>
    </lineage>
</organism>
<feature type="compositionally biased region" description="Acidic residues" evidence="1">
    <location>
        <begin position="33"/>
        <end position="48"/>
    </location>
</feature>
<gene>
    <name evidence="3" type="ORF">WCD74_16460</name>
</gene>
<feature type="compositionally biased region" description="Acidic residues" evidence="1">
    <location>
        <begin position="80"/>
        <end position="93"/>
    </location>
</feature>